<dbReference type="SMART" id="SM00388">
    <property type="entry name" value="HisKA"/>
    <property type="match status" value="1"/>
</dbReference>
<dbReference type="InterPro" id="IPR036097">
    <property type="entry name" value="HisK_dim/P_sf"/>
</dbReference>
<dbReference type="OrthoDB" id="1931120at2"/>
<evidence type="ECO:0000256" key="1">
    <source>
        <dbReference type="ARBA" id="ARBA00000085"/>
    </source>
</evidence>
<dbReference type="Gene3D" id="1.10.287.130">
    <property type="match status" value="1"/>
</dbReference>
<evidence type="ECO:0000256" key="5">
    <source>
        <dbReference type="ARBA" id="ARBA00022679"/>
    </source>
</evidence>
<evidence type="ECO:0000313" key="13">
    <source>
        <dbReference type="EMBL" id="ROR32908.1"/>
    </source>
</evidence>
<dbReference type="Pfam" id="PF00512">
    <property type="entry name" value="HisKA"/>
    <property type="match status" value="1"/>
</dbReference>
<dbReference type="PROSITE" id="PS50885">
    <property type="entry name" value="HAMP"/>
    <property type="match status" value="1"/>
</dbReference>
<evidence type="ECO:0000256" key="8">
    <source>
        <dbReference type="ARBA" id="ARBA00022840"/>
    </source>
</evidence>
<dbReference type="CDD" id="cd00082">
    <property type="entry name" value="HisKA"/>
    <property type="match status" value="1"/>
</dbReference>
<sequence>MVPMPEAERRHGSDRCGRRVLRGLSLRSKGLIVFFLVVAYTALVAAFALHEKQVLLSRFMALQQLHEREGALRQADLAEFRDVVALFLTIDHMDAAARERVQAHLKDLVRRHATLVAQFPEVAPALAGLGEALSRAVTEPSHEGLLALRRELERTRLDLRRLADDTARRQRALAEEYRVLGNRAALASLLLGVVGVALFGAVTGAFFTRLTRDLRLLQRRAVDIVRGYRGPPIPVRRADEVGQLQQAVNQMALELDERERALELERRKYFQQEKMAAIGSLAAGIVHEIGNPIAAISGLVQASLAEGERLPEAVRANLELILQQTERLSALARDVSDFSTPRAGERQVLDLNGLVRTTVRLMQHDRRFKAFGLRLELDPALPAVDGFPDQLTQVVMNLLINAADAVEEAGRETPEVCVRTRLAEAGVVLEVADNGVGMDAATVERAPEAFFTTKPPGRGTGLGLSLCYAIVRGHEGSLEIESEPGRGTTVRVVLPPFEAAPRQVGT</sequence>
<dbReference type="SMART" id="SM00304">
    <property type="entry name" value="HAMP"/>
    <property type="match status" value="1"/>
</dbReference>
<organism evidence="13 14">
    <name type="scientific">Inmirania thermothiophila</name>
    <dbReference type="NCBI Taxonomy" id="1750597"/>
    <lineage>
        <taxon>Bacteria</taxon>
        <taxon>Pseudomonadati</taxon>
        <taxon>Pseudomonadota</taxon>
        <taxon>Gammaproteobacteria</taxon>
        <taxon>Chromatiales</taxon>
        <taxon>Ectothiorhodospiraceae</taxon>
        <taxon>Inmirania</taxon>
    </lineage>
</organism>
<comment type="subcellular location">
    <subcellularLocation>
        <location evidence="2">Membrane</location>
    </subcellularLocation>
</comment>
<evidence type="ECO:0000256" key="9">
    <source>
        <dbReference type="ARBA" id="ARBA00023012"/>
    </source>
</evidence>
<dbReference type="Pfam" id="PF02518">
    <property type="entry name" value="HATPase_c"/>
    <property type="match status" value="1"/>
</dbReference>
<reference evidence="13 14" key="1">
    <citation type="submission" date="2018-11" db="EMBL/GenBank/DDBJ databases">
        <title>Genomic Encyclopedia of Type Strains, Phase IV (KMG-IV): sequencing the most valuable type-strain genomes for metagenomic binning, comparative biology and taxonomic classification.</title>
        <authorList>
            <person name="Goeker M."/>
        </authorList>
    </citation>
    <scope>NUCLEOTIDE SEQUENCE [LARGE SCALE GENOMIC DNA]</scope>
    <source>
        <strain evidence="13 14">DSM 100275</strain>
    </source>
</reference>
<dbReference type="GO" id="GO:0000155">
    <property type="term" value="F:phosphorelay sensor kinase activity"/>
    <property type="evidence" value="ECO:0007669"/>
    <property type="project" value="InterPro"/>
</dbReference>
<dbReference type="EMBL" id="RJVI01000002">
    <property type="protein sequence ID" value="ROR32908.1"/>
    <property type="molecule type" value="Genomic_DNA"/>
</dbReference>
<keyword evidence="14" id="KW-1185">Reference proteome</keyword>
<keyword evidence="10" id="KW-0812">Transmembrane</keyword>
<name>A0A3N1Y320_9GAMM</name>
<keyword evidence="4" id="KW-0597">Phosphoprotein</keyword>
<dbReference type="InterPro" id="IPR005467">
    <property type="entry name" value="His_kinase_dom"/>
</dbReference>
<keyword evidence="9" id="KW-0902">Two-component regulatory system</keyword>
<comment type="catalytic activity">
    <reaction evidence="1">
        <text>ATP + protein L-histidine = ADP + protein N-phospho-L-histidine.</text>
        <dbReference type="EC" id="2.7.13.3"/>
    </reaction>
</comment>
<evidence type="ECO:0000256" key="6">
    <source>
        <dbReference type="ARBA" id="ARBA00022741"/>
    </source>
</evidence>
<dbReference type="GO" id="GO:0016020">
    <property type="term" value="C:membrane"/>
    <property type="evidence" value="ECO:0007669"/>
    <property type="project" value="UniProtKB-SubCell"/>
</dbReference>
<dbReference type="Gene3D" id="6.10.340.10">
    <property type="match status" value="1"/>
</dbReference>
<dbReference type="EC" id="2.7.13.3" evidence="3"/>
<comment type="caution">
    <text evidence="13">The sequence shown here is derived from an EMBL/GenBank/DDBJ whole genome shotgun (WGS) entry which is preliminary data.</text>
</comment>
<feature type="transmembrane region" description="Helical" evidence="10">
    <location>
        <begin position="185"/>
        <end position="210"/>
    </location>
</feature>
<keyword evidence="6" id="KW-0547">Nucleotide-binding</keyword>
<dbReference type="PRINTS" id="PR00344">
    <property type="entry name" value="BCTRLSENSOR"/>
</dbReference>
<dbReference type="InterPro" id="IPR003660">
    <property type="entry name" value="HAMP_dom"/>
</dbReference>
<accession>A0A3N1Y320</accession>
<dbReference type="PANTHER" id="PTHR43065:SF10">
    <property type="entry name" value="PEROXIDE STRESS-ACTIVATED HISTIDINE KINASE MAK3"/>
    <property type="match status" value="1"/>
</dbReference>
<dbReference type="RefSeq" id="WP_123401802.1">
    <property type="nucleotide sequence ID" value="NZ_RJVI01000002.1"/>
</dbReference>
<protein>
    <recommendedName>
        <fullName evidence="3">histidine kinase</fullName>
        <ecNumber evidence="3">2.7.13.3</ecNumber>
    </recommendedName>
</protein>
<evidence type="ECO:0000256" key="3">
    <source>
        <dbReference type="ARBA" id="ARBA00012438"/>
    </source>
</evidence>
<dbReference type="InterPro" id="IPR003594">
    <property type="entry name" value="HATPase_dom"/>
</dbReference>
<dbReference type="AlphaFoldDB" id="A0A3N1Y320"/>
<dbReference type="PANTHER" id="PTHR43065">
    <property type="entry name" value="SENSOR HISTIDINE KINASE"/>
    <property type="match status" value="1"/>
</dbReference>
<dbReference type="CDD" id="cd06225">
    <property type="entry name" value="HAMP"/>
    <property type="match status" value="1"/>
</dbReference>
<evidence type="ECO:0000256" key="10">
    <source>
        <dbReference type="SAM" id="Phobius"/>
    </source>
</evidence>
<dbReference type="InterPro" id="IPR004358">
    <property type="entry name" value="Sig_transdc_His_kin-like_C"/>
</dbReference>
<keyword evidence="8" id="KW-0067">ATP-binding</keyword>
<dbReference type="Gene3D" id="3.30.565.10">
    <property type="entry name" value="Histidine kinase-like ATPase, C-terminal domain"/>
    <property type="match status" value="1"/>
</dbReference>
<keyword evidence="7" id="KW-0418">Kinase</keyword>
<gene>
    <name evidence="13" type="ORF">EDC57_2123</name>
</gene>
<dbReference type="PROSITE" id="PS50109">
    <property type="entry name" value="HIS_KIN"/>
    <property type="match status" value="1"/>
</dbReference>
<dbReference type="SUPFAM" id="SSF55874">
    <property type="entry name" value="ATPase domain of HSP90 chaperone/DNA topoisomerase II/histidine kinase"/>
    <property type="match status" value="1"/>
</dbReference>
<evidence type="ECO:0000256" key="7">
    <source>
        <dbReference type="ARBA" id="ARBA00022777"/>
    </source>
</evidence>
<evidence type="ECO:0000259" key="11">
    <source>
        <dbReference type="PROSITE" id="PS50109"/>
    </source>
</evidence>
<proteinExistence type="predicted"/>
<evidence type="ECO:0000256" key="2">
    <source>
        <dbReference type="ARBA" id="ARBA00004370"/>
    </source>
</evidence>
<dbReference type="InterPro" id="IPR036890">
    <property type="entry name" value="HATPase_C_sf"/>
</dbReference>
<keyword evidence="5" id="KW-0808">Transferase</keyword>
<evidence type="ECO:0000259" key="12">
    <source>
        <dbReference type="PROSITE" id="PS50885"/>
    </source>
</evidence>
<keyword evidence="10" id="KW-1133">Transmembrane helix</keyword>
<keyword evidence="10" id="KW-0472">Membrane</keyword>
<feature type="domain" description="HAMP" evidence="12">
    <location>
        <begin position="208"/>
        <end position="260"/>
    </location>
</feature>
<evidence type="ECO:0000256" key="4">
    <source>
        <dbReference type="ARBA" id="ARBA00022553"/>
    </source>
</evidence>
<dbReference type="SMART" id="SM00387">
    <property type="entry name" value="HATPase_c"/>
    <property type="match status" value="1"/>
</dbReference>
<dbReference type="GO" id="GO:0005524">
    <property type="term" value="F:ATP binding"/>
    <property type="evidence" value="ECO:0007669"/>
    <property type="project" value="UniProtKB-KW"/>
</dbReference>
<dbReference type="SUPFAM" id="SSF47384">
    <property type="entry name" value="Homodimeric domain of signal transducing histidine kinase"/>
    <property type="match status" value="1"/>
</dbReference>
<feature type="transmembrane region" description="Helical" evidence="10">
    <location>
        <begin position="31"/>
        <end position="50"/>
    </location>
</feature>
<evidence type="ECO:0000313" key="14">
    <source>
        <dbReference type="Proteomes" id="UP000276634"/>
    </source>
</evidence>
<dbReference type="Proteomes" id="UP000276634">
    <property type="component" value="Unassembled WGS sequence"/>
</dbReference>
<dbReference type="InterPro" id="IPR003661">
    <property type="entry name" value="HisK_dim/P_dom"/>
</dbReference>
<feature type="domain" description="Histidine kinase" evidence="11">
    <location>
        <begin position="284"/>
        <end position="498"/>
    </location>
</feature>
<dbReference type="Pfam" id="PF00672">
    <property type="entry name" value="HAMP"/>
    <property type="match status" value="1"/>
</dbReference>